<protein>
    <submittedName>
        <fullName evidence="3">DUF4382 domain-containing protein</fullName>
    </submittedName>
</protein>
<dbReference type="Pfam" id="PF14321">
    <property type="entry name" value="DUF4382"/>
    <property type="match status" value="1"/>
</dbReference>
<sequence length="278" mass="30605">MERQKVATNRPAVFTTMSMALMLFLFTGCDQWIGSSSDGSGTMEVILHDNPGDYEELWIDVQRVEVNNQEDEESGWVVINEPQERYNLLELVNGAQEVLGEAELEEGTYRQIRLILGDDNELVVNGESYPLQTPSAQQSGLKLNIDAQITAGITYTVYLDFDASRSIVKKGQSQGPYPYLLKPVIRAYTQAETGIISGAVEPAEADPWIYAIAGEDTVASTRGEENTGEFMLMGLPEDVYTVAVDPASEDFSEALIEDVEVFAGEETDLGTIELEPAE</sequence>
<keyword evidence="1" id="KW-0472">Membrane</keyword>
<keyword evidence="4" id="KW-1185">Reference proteome</keyword>
<feature type="transmembrane region" description="Helical" evidence="1">
    <location>
        <begin position="12"/>
        <end position="33"/>
    </location>
</feature>
<feature type="domain" description="DUF4382" evidence="2">
    <location>
        <begin position="40"/>
        <end position="183"/>
    </location>
</feature>
<dbReference type="PROSITE" id="PS51257">
    <property type="entry name" value="PROKAR_LIPOPROTEIN"/>
    <property type="match status" value="1"/>
</dbReference>
<evidence type="ECO:0000313" key="4">
    <source>
        <dbReference type="Proteomes" id="UP000673975"/>
    </source>
</evidence>
<keyword evidence="1" id="KW-0812">Transmembrane</keyword>
<evidence type="ECO:0000259" key="2">
    <source>
        <dbReference type="Pfam" id="PF14321"/>
    </source>
</evidence>
<reference evidence="3" key="1">
    <citation type="submission" date="2021-02" db="EMBL/GenBank/DDBJ databases">
        <title>Natronogracilivirga saccharolytica gen. nov. sp. nov. a new anaerobic, haloalkiliphilic carbohydrate-fermenting bacterium from soda lake and proposing of Cyclonatronumiaceae fam. nov. in the phylum Balneolaeota.</title>
        <authorList>
            <person name="Zhilina T.N."/>
            <person name="Sorokin D.Y."/>
            <person name="Zavarzina D.G."/>
            <person name="Toshchakov S.V."/>
            <person name="Kublanov I.V."/>
        </authorList>
    </citation>
    <scope>NUCLEOTIDE SEQUENCE</scope>
    <source>
        <strain evidence="3">Z-1702</strain>
    </source>
</reference>
<proteinExistence type="predicted"/>
<dbReference type="InterPro" id="IPR025491">
    <property type="entry name" value="DUF4382"/>
</dbReference>
<keyword evidence="1" id="KW-1133">Transmembrane helix</keyword>
<dbReference type="EMBL" id="JAFIDN010000001">
    <property type="protein sequence ID" value="MBP3191381.1"/>
    <property type="molecule type" value="Genomic_DNA"/>
</dbReference>
<comment type="caution">
    <text evidence="3">The sequence shown here is derived from an EMBL/GenBank/DDBJ whole genome shotgun (WGS) entry which is preliminary data.</text>
</comment>
<accession>A0A8J7S771</accession>
<gene>
    <name evidence="3" type="ORF">NATSA_01775</name>
</gene>
<dbReference type="AlphaFoldDB" id="A0A8J7S771"/>
<evidence type="ECO:0000256" key="1">
    <source>
        <dbReference type="SAM" id="Phobius"/>
    </source>
</evidence>
<organism evidence="3 4">
    <name type="scientific">Natronogracilivirga saccharolytica</name>
    <dbReference type="NCBI Taxonomy" id="2812953"/>
    <lineage>
        <taxon>Bacteria</taxon>
        <taxon>Pseudomonadati</taxon>
        <taxon>Balneolota</taxon>
        <taxon>Balneolia</taxon>
        <taxon>Balneolales</taxon>
        <taxon>Cyclonatronaceae</taxon>
        <taxon>Natronogracilivirga</taxon>
    </lineage>
</organism>
<dbReference type="Proteomes" id="UP000673975">
    <property type="component" value="Unassembled WGS sequence"/>
</dbReference>
<evidence type="ECO:0000313" key="3">
    <source>
        <dbReference type="EMBL" id="MBP3191381.1"/>
    </source>
</evidence>
<name>A0A8J7S771_9BACT</name>
<dbReference type="RefSeq" id="WP_210509827.1">
    <property type="nucleotide sequence ID" value="NZ_JAFIDN010000001.1"/>
</dbReference>